<name>A0A0E2H6K0_9FIRM</name>
<organism evidence="2 3">
    <name type="scientific">[Clostridium] clostridioforme 90A8</name>
    <dbReference type="NCBI Taxonomy" id="999408"/>
    <lineage>
        <taxon>Bacteria</taxon>
        <taxon>Bacillati</taxon>
        <taxon>Bacillota</taxon>
        <taxon>Clostridia</taxon>
        <taxon>Lachnospirales</taxon>
        <taxon>Lachnospiraceae</taxon>
        <taxon>Enterocloster</taxon>
    </lineage>
</organism>
<sequence>MKKMFSMVITLVMLLSFPAVVFAAPKDERELIEIHVENQDQIMEFYNSSKYNPDYRYSFIYPNPVQPRILCPKCGNNTYKGYTNDLEWGADPKPCPDDPNLISDICTYYHHYAWSACTTCGYTSPKTFQGIRLLRIECHVEAWDSVIFWAKPGKSLAAGDNPHEVMSTWGY</sequence>
<evidence type="ECO:0000313" key="3">
    <source>
        <dbReference type="Proteomes" id="UP000013085"/>
    </source>
</evidence>
<proteinExistence type="predicted"/>
<accession>A0A0E2H6K0</accession>
<dbReference type="Proteomes" id="UP000013085">
    <property type="component" value="Unassembled WGS sequence"/>
</dbReference>
<protein>
    <recommendedName>
        <fullName evidence="4">Secreted protein</fullName>
    </recommendedName>
</protein>
<evidence type="ECO:0000313" key="2">
    <source>
        <dbReference type="EMBL" id="ENZ11584.1"/>
    </source>
</evidence>
<comment type="caution">
    <text evidence="2">The sequence shown here is derived from an EMBL/GenBank/DDBJ whole genome shotgun (WGS) entry which is preliminary data.</text>
</comment>
<reference evidence="2 3" key="1">
    <citation type="submission" date="2013-01" db="EMBL/GenBank/DDBJ databases">
        <title>The Genome Sequence of Clostridium clostridioforme 90A8.</title>
        <authorList>
            <consortium name="The Broad Institute Genome Sequencing Platform"/>
            <person name="Earl A."/>
            <person name="Ward D."/>
            <person name="Feldgarden M."/>
            <person name="Gevers D."/>
            <person name="Courvalin P."/>
            <person name="Lambert T."/>
            <person name="Walker B."/>
            <person name="Young S.K."/>
            <person name="Zeng Q."/>
            <person name="Gargeya S."/>
            <person name="Fitzgerald M."/>
            <person name="Haas B."/>
            <person name="Abouelleil A."/>
            <person name="Alvarado L."/>
            <person name="Arachchi H.M."/>
            <person name="Berlin A.M."/>
            <person name="Chapman S.B."/>
            <person name="Dewar J."/>
            <person name="Goldberg J."/>
            <person name="Griggs A."/>
            <person name="Gujja S."/>
            <person name="Hansen M."/>
            <person name="Howarth C."/>
            <person name="Imamovic A."/>
            <person name="Larimer J."/>
            <person name="McCowan C."/>
            <person name="Murphy C."/>
            <person name="Neiman D."/>
            <person name="Pearson M."/>
            <person name="Priest M."/>
            <person name="Roberts A."/>
            <person name="Saif S."/>
            <person name="Shea T."/>
            <person name="Sisk P."/>
            <person name="Sykes S."/>
            <person name="Wortman J."/>
            <person name="Nusbaum C."/>
            <person name="Birren B."/>
        </authorList>
    </citation>
    <scope>NUCLEOTIDE SEQUENCE [LARGE SCALE GENOMIC DNA]</scope>
    <source>
        <strain evidence="2 3">90A8</strain>
    </source>
</reference>
<evidence type="ECO:0000256" key="1">
    <source>
        <dbReference type="SAM" id="SignalP"/>
    </source>
</evidence>
<gene>
    <name evidence="2" type="ORF">HMPREF1090_03939</name>
</gene>
<feature type="signal peptide" evidence="1">
    <location>
        <begin position="1"/>
        <end position="23"/>
    </location>
</feature>
<dbReference type="HOGENOM" id="CLU_1560276_0_0_9"/>
<keyword evidence="1" id="KW-0732">Signal</keyword>
<dbReference type="AlphaFoldDB" id="A0A0E2H6K0"/>
<feature type="chain" id="PRO_5002395262" description="Secreted protein" evidence="1">
    <location>
        <begin position="24"/>
        <end position="171"/>
    </location>
</feature>
<dbReference type="EMBL" id="AGYR01000042">
    <property type="protein sequence ID" value="ENZ11584.1"/>
    <property type="molecule type" value="Genomic_DNA"/>
</dbReference>
<evidence type="ECO:0008006" key="4">
    <source>
        <dbReference type="Google" id="ProtNLM"/>
    </source>
</evidence>